<proteinExistence type="predicted"/>
<reference evidence="1" key="1">
    <citation type="submission" date="2021-08" db="EMBL/GenBank/DDBJ databases">
        <title>The first chromosome-level gecko genome reveals the dynamic sex chromosomes of Neotropical dwarf geckos (Sphaerodactylidae: Sphaerodactylus).</title>
        <authorList>
            <person name="Pinto B.J."/>
            <person name="Keating S.E."/>
            <person name="Gamble T."/>
        </authorList>
    </citation>
    <scope>NUCLEOTIDE SEQUENCE</scope>
    <source>
        <strain evidence="1">TG3544</strain>
    </source>
</reference>
<accession>A0ACB8F0B9</accession>
<evidence type="ECO:0000313" key="1">
    <source>
        <dbReference type="EMBL" id="KAH7998711.1"/>
    </source>
</evidence>
<keyword evidence="2" id="KW-1185">Reference proteome</keyword>
<protein>
    <submittedName>
        <fullName evidence="1">Uncharacterized protein</fullName>
    </submittedName>
</protein>
<dbReference type="Proteomes" id="UP000827872">
    <property type="component" value="Linkage Group LG12"/>
</dbReference>
<organism evidence="1 2">
    <name type="scientific">Sphaerodactylus townsendi</name>
    <dbReference type="NCBI Taxonomy" id="933632"/>
    <lineage>
        <taxon>Eukaryota</taxon>
        <taxon>Metazoa</taxon>
        <taxon>Chordata</taxon>
        <taxon>Craniata</taxon>
        <taxon>Vertebrata</taxon>
        <taxon>Euteleostomi</taxon>
        <taxon>Lepidosauria</taxon>
        <taxon>Squamata</taxon>
        <taxon>Bifurcata</taxon>
        <taxon>Gekkota</taxon>
        <taxon>Sphaerodactylidae</taxon>
        <taxon>Sphaerodactylus</taxon>
    </lineage>
</organism>
<sequence length="228" mass="25437">MASKDGAAGGSPAGEPDEGTGRVSDEDEMPRDQDDPHFGAARSNSDEESMGSPYSWVSSRRPCWGAKAAGRCESTWRIQPMDQDIYSEWDPVAQSEWSRVQVQARAWAPERGTVAWRREQDKMRQEIHFLWRNMELLLAPAEAAKWDRQDLLQLPLSPLEGEQLVPAPPNDGPPGPQPPQPLWRQRHLKGHLSDSRWQGGQGISLRPVVTAGTLSELQRRGAQSSRVS</sequence>
<name>A0ACB8F0B9_9SAUR</name>
<comment type="caution">
    <text evidence="1">The sequence shown here is derived from an EMBL/GenBank/DDBJ whole genome shotgun (WGS) entry which is preliminary data.</text>
</comment>
<gene>
    <name evidence="1" type="ORF">K3G42_019162</name>
</gene>
<evidence type="ECO:0000313" key="2">
    <source>
        <dbReference type="Proteomes" id="UP000827872"/>
    </source>
</evidence>
<dbReference type="EMBL" id="CM037625">
    <property type="protein sequence ID" value="KAH7998711.1"/>
    <property type="molecule type" value="Genomic_DNA"/>
</dbReference>